<evidence type="ECO:0000256" key="1">
    <source>
        <dbReference type="ARBA" id="ARBA00023015"/>
    </source>
</evidence>
<organism evidence="5 6">
    <name type="scientific">Victivallis vadensis</name>
    <dbReference type="NCBI Taxonomy" id="172901"/>
    <lineage>
        <taxon>Bacteria</taxon>
        <taxon>Pseudomonadati</taxon>
        <taxon>Lentisphaerota</taxon>
        <taxon>Lentisphaeria</taxon>
        <taxon>Victivallales</taxon>
        <taxon>Victivallaceae</taxon>
        <taxon>Victivallis</taxon>
    </lineage>
</organism>
<dbReference type="EMBL" id="QEKH01000002">
    <property type="protein sequence ID" value="PVY45502.1"/>
    <property type="molecule type" value="Genomic_DNA"/>
</dbReference>
<evidence type="ECO:0000259" key="4">
    <source>
        <dbReference type="PROSITE" id="PS01124"/>
    </source>
</evidence>
<dbReference type="PANTHER" id="PTHR43280:SF28">
    <property type="entry name" value="HTH-TYPE TRANSCRIPTIONAL ACTIVATOR RHAS"/>
    <property type="match status" value="1"/>
</dbReference>
<dbReference type="InterPro" id="IPR009057">
    <property type="entry name" value="Homeodomain-like_sf"/>
</dbReference>
<dbReference type="Gene3D" id="1.10.10.60">
    <property type="entry name" value="Homeodomain-like"/>
    <property type="match status" value="2"/>
</dbReference>
<keyword evidence="1" id="KW-0805">Transcription regulation</keyword>
<dbReference type="PANTHER" id="PTHR43280">
    <property type="entry name" value="ARAC-FAMILY TRANSCRIPTIONAL REGULATOR"/>
    <property type="match status" value="1"/>
</dbReference>
<keyword evidence="3" id="KW-0804">Transcription</keyword>
<evidence type="ECO:0000313" key="6">
    <source>
        <dbReference type="Proteomes" id="UP000245959"/>
    </source>
</evidence>
<accession>A0A2U1BA44</accession>
<gene>
    <name evidence="5" type="ORF">C8D82_10273</name>
</gene>
<dbReference type="Proteomes" id="UP000245959">
    <property type="component" value="Unassembled WGS sequence"/>
</dbReference>
<dbReference type="GO" id="GO:0003700">
    <property type="term" value="F:DNA-binding transcription factor activity"/>
    <property type="evidence" value="ECO:0007669"/>
    <property type="project" value="InterPro"/>
</dbReference>
<name>A0A2U1BA44_9BACT</name>
<keyword evidence="2 5" id="KW-0238">DNA-binding</keyword>
<dbReference type="AlphaFoldDB" id="A0A2U1BA44"/>
<dbReference type="PROSITE" id="PS01124">
    <property type="entry name" value="HTH_ARAC_FAMILY_2"/>
    <property type="match status" value="1"/>
</dbReference>
<protein>
    <submittedName>
        <fullName evidence="5">AraC-like DNA-binding protein</fullName>
    </submittedName>
</protein>
<sequence>MWFGNDRIMIEFEDSMQDLVRRLCSLAALARTGCIWKIGGEQLLPEPDLPRPATYHCCEFCCRVKELPDGVAQCMFNDSHLLADRLRKDCAPFVNTCHAGTAELVIPVVTAEGEVPGAVIVGPFRSPGSACRYPVLRELFERLPPLTCEVTRALTEFVPLLFGEVVHRAYVEYSGLLPHRPEDERLKPVLDRLRRNFRENLSAADAAAMIYMSPSRFVHLFNKECGIGFSEYLLKLRLREARRYLLAGNWPIHRIAGVSGFPDQSYFTAMFKREFGLPPLRYRRKFGRGAGIV</sequence>
<dbReference type="InterPro" id="IPR018771">
    <property type="entry name" value="PocR_dom"/>
</dbReference>
<evidence type="ECO:0000256" key="2">
    <source>
        <dbReference type="ARBA" id="ARBA00023125"/>
    </source>
</evidence>
<evidence type="ECO:0000256" key="3">
    <source>
        <dbReference type="ARBA" id="ARBA00023163"/>
    </source>
</evidence>
<dbReference type="SUPFAM" id="SSF46689">
    <property type="entry name" value="Homeodomain-like"/>
    <property type="match status" value="2"/>
</dbReference>
<dbReference type="Pfam" id="PF12833">
    <property type="entry name" value="HTH_18"/>
    <property type="match status" value="1"/>
</dbReference>
<dbReference type="GO" id="GO:0043565">
    <property type="term" value="F:sequence-specific DNA binding"/>
    <property type="evidence" value="ECO:0007669"/>
    <property type="project" value="InterPro"/>
</dbReference>
<keyword evidence="6" id="KW-1185">Reference proteome</keyword>
<dbReference type="SMART" id="SM00342">
    <property type="entry name" value="HTH_ARAC"/>
    <property type="match status" value="1"/>
</dbReference>
<comment type="caution">
    <text evidence="5">The sequence shown here is derived from an EMBL/GenBank/DDBJ whole genome shotgun (WGS) entry which is preliminary data.</text>
</comment>
<proteinExistence type="predicted"/>
<dbReference type="InterPro" id="IPR018060">
    <property type="entry name" value="HTH_AraC"/>
</dbReference>
<feature type="domain" description="HTH araC/xylS-type" evidence="4">
    <location>
        <begin position="187"/>
        <end position="285"/>
    </location>
</feature>
<evidence type="ECO:0000313" key="5">
    <source>
        <dbReference type="EMBL" id="PVY45502.1"/>
    </source>
</evidence>
<dbReference type="Pfam" id="PF10114">
    <property type="entry name" value="PocR"/>
    <property type="match status" value="1"/>
</dbReference>
<reference evidence="5 6" key="1">
    <citation type="submission" date="2018-04" db="EMBL/GenBank/DDBJ databases">
        <title>Genomic Encyclopedia of Type Strains, Phase IV (KMG-IV): sequencing the most valuable type-strain genomes for metagenomic binning, comparative biology and taxonomic classification.</title>
        <authorList>
            <person name="Goeker M."/>
        </authorList>
    </citation>
    <scope>NUCLEOTIDE SEQUENCE [LARGE SCALE GENOMIC DNA]</scope>
    <source>
        <strain evidence="5 6">DSM 14823</strain>
    </source>
</reference>